<comment type="catalytic activity">
    <reaction evidence="5">
        <text>Hydrolysis of (1-&gt;6)-alpha-D-glucosidic linkages in pullulan, amylopectin and glycogen, and in the alpha- and beta-limit dextrins of amylopectin and glycogen.</text>
        <dbReference type="EC" id="3.2.1.41"/>
    </reaction>
</comment>
<dbReference type="SUPFAM" id="SSF51445">
    <property type="entry name" value="(Trans)glycosidases"/>
    <property type="match status" value="1"/>
</dbReference>
<evidence type="ECO:0000313" key="12">
    <source>
        <dbReference type="Proteomes" id="UP000238605"/>
    </source>
</evidence>
<reference evidence="11 12" key="1">
    <citation type="submission" date="2018-02" db="EMBL/GenBank/DDBJ databases">
        <title>Reclassifiation of [Polyangium] brachysporum DSM 7029 as Guopingzhaonella breviflexa gen. nov., sp. nov., a member of the family Comamonadaceae.</title>
        <authorList>
            <person name="Tang B."/>
        </authorList>
    </citation>
    <scope>NUCLEOTIDE SEQUENCE [LARGE SCALE GENOMIC DNA]</scope>
    <source>
        <strain evidence="11 12">BCRC 80649</strain>
    </source>
</reference>
<evidence type="ECO:0000256" key="4">
    <source>
        <dbReference type="ARBA" id="ARBA00023295"/>
    </source>
</evidence>
<dbReference type="Pfam" id="PF03714">
    <property type="entry name" value="PUD"/>
    <property type="match status" value="1"/>
</dbReference>
<dbReference type="Pfam" id="PF11852">
    <property type="entry name" value="Pullul_strch_C"/>
    <property type="match status" value="1"/>
</dbReference>
<evidence type="ECO:0000256" key="1">
    <source>
        <dbReference type="ARBA" id="ARBA00008061"/>
    </source>
</evidence>
<dbReference type="InterPro" id="IPR014756">
    <property type="entry name" value="Ig_E-set"/>
</dbReference>
<sequence length="1020" mass="109438">MTNGKRVDWRRFGTALALAATLGLLAACGGGGGGDNDPGPGAGAVPAGTLRVHYQRSAGDYDGWGVYAWSGPATPSTGWPGAPRFEFTQTSGFGRYVDIPVNASAGRMDFLLNRPTSASDAEKDQDCDRVATFAADIATAGQQIWLKQGDCTTYTSAEAASGLNIGNARAMWLSTSRLVWPGLPAGGTLRLYHAAQGGITANANGIQGADGFHELSSTTLETALRERFRHLATAPAFALPSAAQADVKQLLKGQLVVARVSQGRVTHATQLQIQGVLDDVYAAEAVSETLGVSFDGEGRPVFRLWAPTARSVELAIGSEPLRAMTEDTRTGVWHYTGDAAWVNNAYYTYRVQVYSRQDGGVVTNTVTDPYALTLNANSQAAMVARLSDAAFKPAGWDAHAIPALDAPADSVIYELHVRDFSVNDPTVPAAHRGKYTAFAQADTDGVRHLQALASAGLTHVHLLPTYDLATIPETGCVTPNVVSAGPTSEVPQATIAATKDEDCFNWGYDPRHYGAPEGSYATDAADGAVRVREFREMVQALHGNGLRVVLDVVYNHTSGSFLDRIVPGYYYRQNGDGFIERSTCCDNTAPEYAMMEKLMTDTLKTWAVEYKVDGFRFDIMGHIPLSAMQAARAAVDAAAGRELLYYGEAWNFGEVENDRQFIQARQANLRGTGIGSFSDRIRDAIRGGGPFDSGDDVIRRQGFVSGRCYDNNALNAGACTTAQRNDLRYMQNLIRLGMAGSVHDFMLNGQLASAYDYGGQPAGYTADPQEVINYAGVHDGETLFDINQFKLPTTTTAAERARAQVVALGTVLMGQGIPFLHAGDELLRTKSLDRDSYNAGDWFNRIDWSATTNYFGTMGLPSAEKNEAEWDRMRPILSNANIPPTSAHIRATRDAVLDLLRVRSDTTMLRLRSGADVRDCVSFPDAADQRDGLIVMRVTGRKANNSLCGDGRYANLVVLINAAPNAQTYAVGALTGRSLVLHPVLASGSDTRVQGATFTAGTGTFTVPGRSVAVFVEATP</sequence>
<evidence type="ECO:0000256" key="8">
    <source>
        <dbReference type="ARBA" id="ARBA00031076"/>
    </source>
</evidence>
<dbReference type="SUPFAM" id="SSF49452">
    <property type="entry name" value="Starch-binding domain-like"/>
    <property type="match status" value="1"/>
</dbReference>
<dbReference type="OrthoDB" id="9800174at2"/>
<evidence type="ECO:0000256" key="5">
    <source>
        <dbReference type="ARBA" id="ARBA00023965"/>
    </source>
</evidence>
<comment type="similarity">
    <text evidence="1">Belongs to the glycosyl hydrolase 13 family.</text>
</comment>
<evidence type="ECO:0000256" key="9">
    <source>
        <dbReference type="SAM" id="SignalP"/>
    </source>
</evidence>
<dbReference type="InterPro" id="IPR040671">
    <property type="entry name" value="Pullulanase_N2"/>
</dbReference>
<dbReference type="InterPro" id="IPR004193">
    <property type="entry name" value="Glyco_hydro_13_N"/>
</dbReference>
<dbReference type="GO" id="GO:0005975">
    <property type="term" value="P:carbohydrate metabolic process"/>
    <property type="evidence" value="ECO:0007669"/>
    <property type="project" value="InterPro"/>
</dbReference>
<dbReference type="SUPFAM" id="SSF51011">
    <property type="entry name" value="Glycosyl hydrolase domain"/>
    <property type="match status" value="1"/>
</dbReference>
<dbReference type="CDD" id="cd11341">
    <property type="entry name" value="AmyAc_Pullulanase_LD-like"/>
    <property type="match status" value="1"/>
</dbReference>
<dbReference type="Gene3D" id="2.60.40.1130">
    <property type="entry name" value="Rab geranylgeranyltransferase alpha-subunit, insert domain"/>
    <property type="match status" value="1"/>
</dbReference>
<dbReference type="InterPro" id="IPR005323">
    <property type="entry name" value="CBM41_pullulanase"/>
</dbReference>
<accession>A0A2S5SR28</accession>
<dbReference type="EMBL" id="PSNX01000015">
    <property type="protein sequence ID" value="PPE65173.1"/>
    <property type="molecule type" value="Genomic_DNA"/>
</dbReference>
<dbReference type="GO" id="GO:0051060">
    <property type="term" value="F:pullulanase activity"/>
    <property type="evidence" value="ECO:0007669"/>
    <property type="project" value="UniProtKB-EC"/>
</dbReference>
<evidence type="ECO:0000256" key="7">
    <source>
        <dbReference type="ARBA" id="ARBA00029618"/>
    </source>
</evidence>
<keyword evidence="3" id="KW-0378">Hydrolase</keyword>
<dbReference type="Pfam" id="PF17967">
    <property type="entry name" value="Pullulanase_N2"/>
    <property type="match status" value="1"/>
</dbReference>
<dbReference type="GO" id="GO:0030246">
    <property type="term" value="F:carbohydrate binding"/>
    <property type="evidence" value="ECO:0007669"/>
    <property type="project" value="InterPro"/>
</dbReference>
<dbReference type="CDD" id="cd02860">
    <property type="entry name" value="E_set_Pullulanase"/>
    <property type="match status" value="1"/>
</dbReference>
<feature type="domain" description="Glycosyl hydrolase family 13 catalytic" evidence="10">
    <location>
        <begin position="437"/>
        <end position="874"/>
    </location>
</feature>
<dbReference type="InterPro" id="IPR013780">
    <property type="entry name" value="Glyco_hydro_b"/>
</dbReference>
<evidence type="ECO:0000256" key="2">
    <source>
        <dbReference type="ARBA" id="ARBA00022729"/>
    </source>
</evidence>
<dbReference type="InterPro" id="IPR006047">
    <property type="entry name" value="GH13_cat_dom"/>
</dbReference>
<dbReference type="InterPro" id="IPR013784">
    <property type="entry name" value="Carb-bd-like_fold"/>
</dbReference>
<evidence type="ECO:0000313" key="11">
    <source>
        <dbReference type="EMBL" id="PPE65173.1"/>
    </source>
</evidence>
<dbReference type="Proteomes" id="UP000238605">
    <property type="component" value="Unassembled WGS sequence"/>
</dbReference>
<name>A0A2S5SR28_9BURK</name>
<proteinExistence type="inferred from homology"/>
<dbReference type="Gene3D" id="3.20.20.80">
    <property type="entry name" value="Glycosidases"/>
    <property type="match status" value="1"/>
</dbReference>
<dbReference type="PROSITE" id="PS51257">
    <property type="entry name" value="PROKAR_LIPOPROTEIN"/>
    <property type="match status" value="1"/>
</dbReference>
<dbReference type="Gene3D" id="2.60.40.1110">
    <property type="match status" value="1"/>
</dbReference>
<gene>
    <name evidence="11" type="ORF">C1704_14585</name>
</gene>
<keyword evidence="12" id="KW-1185">Reference proteome</keyword>
<dbReference type="SMART" id="SM00642">
    <property type="entry name" value="Aamy"/>
    <property type="match status" value="1"/>
</dbReference>
<dbReference type="AlphaFoldDB" id="A0A2S5SR28"/>
<evidence type="ECO:0000256" key="3">
    <source>
        <dbReference type="ARBA" id="ARBA00022801"/>
    </source>
</evidence>
<protein>
    <recommendedName>
        <fullName evidence="6">pullulanase</fullName>
        <ecNumber evidence="6">3.2.1.41</ecNumber>
    </recommendedName>
    <alternativeName>
        <fullName evidence="7">Alpha-dextrin endo-1,6-alpha-glucosidase</fullName>
    </alternativeName>
    <alternativeName>
        <fullName evidence="8">Pullulan 6-glucanohydrolase</fullName>
    </alternativeName>
</protein>
<comment type="caution">
    <text evidence="11">The sequence shown here is derived from an EMBL/GenBank/DDBJ whole genome shotgun (WGS) entry which is preliminary data.</text>
</comment>
<dbReference type="InterPro" id="IPR024561">
    <property type="entry name" value="Pullul_strch_C"/>
</dbReference>
<dbReference type="PANTHER" id="PTHR43002">
    <property type="entry name" value="GLYCOGEN DEBRANCHING ENZYME"/>
    <property type="match status" value="1"/>
</dbReference>
<dbReference type="RefSeq" id="WP_104303476.1">
    <property type="nucleotide sequence ID" value="NZ_PSNX01000015.1"/>
</dbReference>
<evidence type="ECO:0000259" key="10">
    <source>
        <dbReference type="SMART" id="SM00642"/>
    </source>
</evidence>
<dbReference type="InterPro" id="IPR017853">
    <property type="entry name" value="GH"/>
</dbReference>
<dbReference type="CDD" id="cd10315">
    <property type="entry name" value="CBM41_pullulanase"/>
    <property type="match status" value="1"/>
</dbReference>
<evidence type="ECO:0000256" key="6">
    <source>
        <dbReference type="ARBA" id="ARBA00024062"/>
    </source>
</evidence>
<dbReference type="SUPFAM" id="SSF81296">
    <property type="entry name" value="E set domains"/>
    <property type="match status" value="2"/>
</dbReference>
<feature type="signal peptide" evidence="9">
    <location>
        <begin position="1"/>
        <end position="26"/>
    </location>
</feature>
<dbReference type="Pfam" id="PF02922">
    <property type="entry name" value="CBM_48"/>
    <property type="match status" value="1"/>
</dbReference>
<dbReference type="InterPro" id="IPR013783">
    <property type="entry name" value="Ig-like_fold"/>
</dbReference>
<dbReference type="Gene3D" id="2.60.40.1180">
    <property type="entry name" value="Golgi alpha-mannosidase II"/>
    <property type="match status" value="1"/>
</dbReference>
<keyword evidence="2 9" id="KW-0732">Signal</keyword>
<dbReference type="Gene3D" id="2.60.40.10">
    <property type="entry name" value="Immunoglobulins"/>
    <property type="match status" value="1"/>
</dbReference>
<feature type="chain" id="PRO_5015511641" description="pullulanase" evidence="9">
    <location>
        <begin position="27"/>
        <end position="1020"/>
    </location>
</feature>
<keyword evidence="4" id="KW-0326">Glycosidase</keyword>
<organism evidence="11 12">
    <name type="scientific">Caldimonas caldifontis</name>
    <dbReference type="NCBI Taxonomy" id="1452508"/>
    <lineage>
        <taxon>Bacteria</taxon>
        <taxon>Pseudomonadati</taxon>
        <taxon>Pseudomonadota</taxon>
        <taxon>Betaproteobacteria</taxon>
        <taxon>Burkholderiales</taxon>
        <taxon>Sphaerotilaceae</taxon>
        <taxon>Caldimonas</taxon>
    </lineage>
</organism>
<dbReference type="EC" id="3.2.1.41" evidence="6"/>